<protein>
    <submittedName>
        <fullName evidence="1">Uncharacterized protein</fullName>
    </submittedName>
</protein>
<accession>A0A1A8YZ04</accession>
<organism evidence="1 4">
    <name type="scientific">Plasmodium ovale wallikeri</name>
    <dbReference type="NCBI Taxonomy" id="864142"/>
    <lineage>
        <taxon>Eukaryota</taxon>
        <taxon>Sar</taxon>
        <taxon>Alveolata</taxon>
        <taxon>Apicomplexa</taxon>
        <taxon>Aconoidasida</taxon>
        <taxon>Haemosporida</taxon>
        <taxon>Plasmodiidae</taxon>
        <taxon>Plasmodium</taxon>
        <taxon>Plasmodium (Plasmodium)</taxon>
    </lineage>
</organism>
<sequence length="119" mass="13495">MNLAEKECCISRSENNEADTDLMCSRTYDETLKISCGLKFEHATLPGAYINGVGSSPLNVQGEPSNFFDSCFVSKRVIGGKQFKYKLHEEYEKELFENNSASINLNAYDKRLRVAYHPK</sequence>
<reference evidence="1" key="2">
    <citation type="submission" date="2016-05" db="EMBL/GenBank/DDBJ databases">
        <authorList>
            <person name="Lavstsen T."/>
            <person name="Jespersen J.S."/>
        </authorList>
    </citation>
    <scope>NUCLEOTIDE SEQUENCE [LARGE SCALE GENOMIC DNA]</scope>
</reference>
<dbReference type="AlphaFoldDB" id="A0A1A8YZ04"/>
<gene>
    <name evidence="1" type="ORF">POVWA1_034120</name>
    <name evidence="2" type="ORF">POVWA2_033260</name>
</gene>
<dbReference type="EMBL" id="FLRE01000128">
    <property type="protein sequence ID" value="SBT37222.1"/>
    <property type="molecule type" value="Genomic_DNA"/>
</dbReference>
<dbReference type="Proteomes" id="UP000078555">
    <property type="component" value="Unassembled WGS sequence"/>
</dbReference>
<dbReference type="Proteomes" id="UP000078550">
    <property type="component" value="Unassembled WGS sequence"/>
</dbReference>
<evidence type="ECO:0000313" key="2">
    <source>
        <dbReference type="EMBL" id="SBT37222.1"/>
    </source>
</evidence>
<reference evidence="3 4" key="1">
    <citation type="submission" date="2016-05" db="EMBL/GenBank/DDBJ databases">
        <authorList>
            <person name="Naeem Raeece"/>
        </authorList>
    </citation>
    <scope>NUCLEOTIDE SEQUENCE [LARGE SCALE GENOMIC DNA]</scope>
</reference>
<proteinExistence type="predicted"/>
<evidence type="ECO:0000313" key="1">
    <source>
        <dbReference type="EMBL" id="SBT36767.1"/>
    </source>
</evidence>
<evidence type="ECO:0000313" key="3">
    <source>
        <dbReference type="Proteomes" id="UP000078550"/>
    </source>
</evidence>
<evidence type="ECO:0000313" key="4">
    <source>
        <dbReference type="Proteomes" id="UP000078555"/>
    </source>
</evidence>
<dbReference type="EMBL" id="FLRD01000100">
    <property type="protein sequence ID" value="SBT36767.1"/>
    <property type="molecule type" value="Genomic_DNA"/>
</dbReference>
<keyword evidence="4" id="KW-1185">Reference proteome</keyword>
<name>A0A1A8YZ04_PLAOA</name>